<name>A0A8H3W1V7_9PEZI</name>
<dbReference type="Proteomes" id="UP000434172">
    <property type="component" value="Unassembled WGS sequence"/>
</dbReference>
<evidence type="ECO:0000313" key="4">
    <source>
        <dbReference type="Proteomes" id="UP000434172"/>
    </source>
</evidence>
<reference evidence="3 4" key="1">
    <citation type="submission" date="2019-12" db="EMBL/GenBank/DDBJ databases">
        <title>A genome sequence resource for the geographically widespread anthracnose pathogen Colletotrichum asianum.</title>
        <authorList>
            <person name="Meng Y."/>
        </authorList>
    </citation>
    <scope>NUCLEOTIDE SEQUENCE [LARGE SCALE GENOMIC DNA]</scope>
    <source>
        <strain evidence="3 4">ICMP 18580</strain>
    </source>
</reference>
<gene>
    <name evidence="3" type="ORF">GQ607_014810</name>
</gene>
<dbReference type="AlphaFoldDB" id="A0A8H3W1V7"/>
<dbReference type="EMBL" id="WOWK01000119">
    <property type="protein sequence ID" value="KAF0317960.1"/>
    <property type="molecule type" value="Genomic_DNA"/>
</dbReference>
<keyword evidence="4" id="KW-1185">Reference proteome</keyword>
<keyword evidence="1" id="KW-0175">Coiled coil</keyword>
<organism evidence="3 4">
    <name type="scientific">Colletotrichum asianum</name>
    <dbReference type="NCBI Taxonomy" id="702518"/>
    <lineage>
        <taxon>Eukaryota</taxon>
        <taxon>Fungi</taxon>
        <taxon>Dikarya</taxon>
        <taxon>Ascomycota</taxon>
        <taxon>Pezizomycotina</taxon>
        <taxon>Sordariomycetes</taxon>
        <taxon>Hypocreomycetidae</taxon>
        <taxon>Glomerellales</taxon>
        <taxon>Glomerellaceae</taxon>
        <taxon>Colletotrichum</taxon>
        <taxon>Colletotrichum gloeosporioides species complex</taxon>
    </lineage>
</organism>
<comment type="caution">
    <text evidence="3">The sequence shown here is derived from an EMBL/GenBank/DDBJ whole genome shotgun (WGS) entry which is preliminary data.</text>
</comment>
<protein>
    <submittedName>
        <fullName evidence="3">Uncharacterized protein</fullName>
    </submittedName>
</protein>
<accession>A0A8H3W1V7</accession>
<evidence type="ECO:0000256" key="2">
    <source>
        <dbReference type="SAM" id="MobiDB-lite"/>
    </source>
</evidence>
<feature type="compositionally biased region" description="Polar residues" evidence="2">
    <location>
        <begin position="224"/>
        <end position="234"/>
    </location>
</feature>
<sequence>MSSADDARFVHTVFAVREDQDGGQPEFIDQPFKLNAVYQSSASALFRLSTSITDSASIKTTIYLQITPDRIASLQNTTCDTSDANDRSPSHLERVRQRLGGKRLLTRLQFHLHSGLYAQLIVPTGFAWDEAPDSPAWHAFRSTASLATVPTFSIYMPHNVLPMMKFETFVQAVRQFANLTATQRQSYERMVDLRRLYSGKGGVVFTPEEDQNAGPLRDGERNRSATPSTESCASTVPFDTVPRHQDSPPQYDKCVVEGPQPRASMAAAAAAAFVKSARGDDALPDYGGSERQHRRLQTSKRMLHCGSEEIDLHPSSKRAHFQRSFASVHATTANAQRPEEMSESQFADAECVQGRLAVLLEQQRQQIQRLQEDVEELRRRNKELEGRHDEVEDNCGDLENRQTETEETVESLLIHTGELDEECEKLGKQMPDMCDEMEDWVKDNLGDAMKEHMSKWLEENMAETINGYINEKVAAQIAQMKAKMRKALSN</sequence>
<proteinExistence type="predicted"/>
<evidence type="ECO:0000313" key="3">
    <source>
        <dbReference type="EMBL" id="KAF0317960.1"/>
    </source>
</evidence>
<dbReference type="OrthoDB" id="4844787at2759"/>
<feature type="coiled-coil region" evidence="1">
    <location>
        <begin position="353"/>
        <end position="408"/>
    </location>
</feature>
<evidence type="ECO:0000256" key="1">
    <source>
        <dbReference type="SAM" id="Coils"/>
    </source>
</evidence>
<feature type="region of interest" description="Disordered" evidence="2">
    <location>
        <begin position="204"/>
        <end position="250"/>
    </location>
</feature>